<sequence>MVTNLGAPDDNASALGARLARLRRAQNLTGRQLGRIVGLSQPKISRLENGVGPADTADVERIARALGAPDDIVAELVELAELSHERMTDWRPLGPSLAHRQRSAGAIEADVRVLRVFQPLVIPGLLQSSDYARAVLAPFQHLIFSTGEAAARVAVPEAVSARIARQEILVDPARTFHFLMLEHVLTDSVCGPEFMSAQIERLREIAKQENVTVGVIPDGTRILPPPLNGFELADADLVTVDLLNTALTSRGRTDVAVYGQIFDEYAELATTDIDAILDHHMDVHSRALQARQRH</sequence>
<dbReference type="EMBL" id="FZPH01000016">
    <property type="protein sequence ID" value="SNT64165.1"/>
    <property type="molecule type" value="Genomic_DNA"/>
</dbReference>
<dbReference type="SMART" id="SM00530">
    <property type="entry name" value="HTH_XRE"/>
    <property type="match status" value="1"/>
</dbReference>
<dbReference type="PROSITE" id="PS50943">
    <property type="entry name" value="HTH_CROC1"/>
    <property type="match status" value="1"/>
</dbReference>
<organism evidence="2 3">
    <name type="scientific">Asanoa hainanensis</name>
    <dbReference type="NCBI Taxonomy" id="560556"/>
    <lineage>
        <taxon>Bacteria</taxon>
        <taxon>Bacillati</taxon>
        <taxon>Actinomycetota</taxon>
        <taxon>Actinomycetes</taxon>
        <taxon>Micromonosporales</taxon>
        <taxon>Micromonosporaceae</taxon>
        <taxon>Asanoa</taxon>
    </lineage>
</organism>
<dbReference type="InterPro" id="IPR001387">
    <property type="entry name" value="Cro/C1-type_HTH"/>
</dbReference>
<dbReference type="InterPro" id="IPR043917">
    <property type="entry name" value="DUF5753"/>
</dbReference>
<proteinExistence type="predicted"/>
<dbReference type="Proteomes" id="UP000198362">
    <property type="component" value="Unassembled WGS sequence"/>
</dbReference>
<evidence type="ECO:0000313" key="3">
    <source>
        <dbReference type="Proteomes" id="UP000198362"/>
    </source>
</evidence>
<dbReference type="SUPFAM" id="SSF47413">
    <property type="entry name" value="lambda repressor-like DNA-binding domains"/>
    <property type="match status" value="1"/>
</dbReference>
<dbReference type="AlphaFoldDB" id="A0A239PB40"/>
<reference evidence="2 3" key="1">
    <citation type="submission" date="2017-06" db="EMBL/GenBank/DDBJ databases">
        <authorList>
            <person name="Kim H.J."/>
            <person name="Triplett B.A."/>
        </authorList>
    </citation>
    <scope>NUCLEOTIDE SEQUENCE [LARGE SCALE GENOMIC DNA]</scope>
    <source>
        <strain evidence="2 3">CGMCC 4.5593</strain>
    </source>
</reference>
<keyword evidence="3" id="KW-1185">Reference proteome</keyword>
<accession>A0A239PB40</accession>
<dbReference type="OrthoDB" id="4966777at2"/>
<evidence type="ECO:0000259" key="1">
    <source>
        <dbReference type="PROSITE" id="PS50943"/>
    </source>
</evidence>
<gene>
    <name evidence="2" type="ORF">SAMN05421812_116126</name>
</gene>
<dbReference type="RefSeq" id="WP_089254311.1">
    <property type="nucleotide sequence ID" value="NZ_FZPH01000016.1"/>
</dbReference>
<protein>
    <submittedName>
        <fullName evidence="2">Helix-turn-helix domain-containing protein</fullName>
    </submittedName>
</protein>
<dbReference type="GO" id="GO:0003677">
    <property type="term" value="F:DNA binding"/>
    <property type="evidence" value="ECO:0007669"/>
    <property type="project" value="InterPro"/>
</dbReference>
<name>A0A239PB40_9ACTN</name>
<dbReference type="CDD" id="cd00093">
    <property type="entry name" value="HTH_XRE"/>
    <property type="match status" value="1"/>
</dbReference>
<dbReference type="Pfam" id="PF13560">
    <property type="entry name" value="HTH_31"/>
    <property type="match status" value="1"/>
</dbReference>
<dbReference type="Gene3D" id="1.10.260.40">
    <property type="entry name" value="lambda repressor-like DNA-binding domains"/>
    <property type="match status" value="1"/>
</dbReference>
<dbReference type="Pfam" id="PF19054">
    <property type="entry name" value="DUF5753"/>
    <property type="match status" value="1"/>
</dbReference>
<evidence type="ECO:0000313" key="2">
    <source>
        <dbReference type="EMBL" id="SNT64165.1"/>
    </source>
</evidence>
<feature type="domain" description="HTH cro/C1-type" evidence="1">
    <location>
        <begin position="19"/>
        <end position="72"/>
    </location>
</feature>
<dbReference type="InterPro" id="IPR010982">
    <property type="entry name" value="Lambda_DNA-bd_dom_sf"/>
</dbReference>